<evidence type="ECO:0000259" key="3">
    <source>
        <dbReference type="PROSITE" id="PS50026"/>
    </source>
</evidence>
<comment type="caution">
    <text evidence="2">Lacks conserved residue(s) required for the propagation of feature annotation.</text>
</comment>
<dbReference type="PANTHER" id="PTHR46769:SF2">
    <property type="entry name" value="FIBROCYSTIN-L ISOFORM 2 PRECURSOR-RELATED"/>
    <property type="match status" value="1"/>
</dbReference>
<protein>
    <recommendedName>
        <fullName evidence="3">EGF-like domain-containing protein</fullName>
    </recommendedName>
</protein>
<dbReference type="PROSITE" id="PS00022">
    <property type="entry name" value="EGF_1"/>
    <property type="match status" value="1"/>
</dbReference>
<dbReference type="Pfam" id="PF23106">
    <property type="entry name" value="EGF_Teneurin"/>
    <property type="match status" value="1"/>
</dbReference>
<name>A0A7S1BIQ2_9STRA</name>
<dbReference type="PANTHER" id="PTHR46769">
    <property type="entry name" value="POLYCYSTIC KIDNEY AND HEPATIC DISEASE 1 (AUTOSOMAL RECESSIVE)-LIKE 1"/>
    <property type="match status" value="1"/>
</dbReference>
<accession>A0A7S1BIQ2</accession>
<dbReference type="InterPro" id="IPR000742">
    <property type="entry name" value="EGF"/>
</dbReference>
<sequence length="977" mass="105822">MLGTRGFGSTYDYKSAGEKPYLLVKGKELVRTWSLLARPLSVGELTIEVMHDAERMGWNVNDRIVIASTAKGSVGEAEDFVINAIDGTKITLSSTASYNHKSSAYYSANMEYPALQRAEVINMSRNVVITGDDFEHVKCDESLSEGLDPGSGVTFQGCMCTATRKKCTVGLHTGFFYGGNASMTGTRIEKCGQRGIGGKYCLHLHQMGDCPQCKYSKNAIEFGQQRGLVVHGTHRSLVEHNVMNDVRGAGYYFQSGNEMQNTLAYNIHICPHGRDDPNKWGCTSPGTSNSQGDTNINQSAFYSIPANNNWIGNRAASSFNGMFLDAFGSGMDIVRGEVCVNKQVLGYMAGNTFHSHTRFGTYFLNGNFPKNTDQSISNNGVNKDHSTCGDFTSSGFDNGVSVALANHFDYGNVFVGAYNLGDIQYLRHTAVDSNNLIYWKETKNFADGCSAHIKDSTYINGFMALPDHDTIIIENTSFHRVHLEANHHCHVGVTGVLCMPTYILHNVVWKGDQYNGYPWVAWQDGGNAVGDQRHGGIFTLSPSSTDSSFFPEGYKSVVSNKFTYLLNFGSGKQSCMAAPNLYRDSILCKVPLRALRIYSKGLSVSGTTPVLIVEVWNNGSNTDQSVPPTTTQTVKFHQVGSKQGFSVPVVPGEGHSYRISLQGNSLKNDHIPSDWVIEFSDPVVGNRWEADKLYLTVAGRTCESPVSSQHDRRFINMRNPSESSNGHGACTDNPPMPEITCPKKLEPTSCASKCANSCNDATQYCDCGKAVCVCKPGFVGETCEEDLCAAARCGEHGHCVSTFLGGTLAVNNAACVCDEGWSGPLCDQNPCRSVNCGVHGSCKVLDDQNTRCICEDGYSGDFCDNTCEGKCIGTYPFGCATRLDNIDSYYCGLSGGCSYKSGADNPPNGFCLYKENKDSSTCPACLGETDCRKGGLCVNQTCEPSIERPNGTPCNSLPGGICFEGKCKVPSAAETPA</sequence>
<dbReference type="InterPro" id="IPR052387">
    <property type="entry name" value="Fibrocystin"/>
</dbReference>
<dbReference type="PROSITE" id="PS50026">
    <property type="entry name" value="EGF_3"/>
    <property type="match status" value="1"/>
</dbReference>
<dbReference type="AlphaFoldDB" id="A0A7S1BIQ2"/>
<keyword evidence="2" id="KW-1015">Disulfide bond</keyword>
<dbReference type="Pfam" id="PF24606">
    <property type="entry name" value="CEMIP_beta-hel"/>
    <property type="match status" value="1"/>
</dbReference>
<dbReference type="InterPro" id="IPR055401">
    <property type="entry name" value="CEMIP_beta-hel_dom"/>
</dbReference>
<reference evidence="4" key="1">
    <citation type="submission" date="2021-01" db="EMBL/GenBank/DDBJ databases">
        <authorList>
            <person name="Corre E."/>
            <person name="Pelletier E."/>
            <person name="Niang G."/>
            <person name="Scheremetjew M."/>
            <person name="Finn R."/>
            <person name="Kale V."/>
            <person name="Holt S."/>
            <person name="Cochrane G."/>
            <person name="Meng A."/>
            <person name="Brown T."/>
            <person name="Cohen L."/>
        </authorList>
    </citation>
    <scope>NUCLEOTIDE SEQUENCE</scope>
    <source>
        <strain evidence="4">308</strain>
    </source>
</reference>
<evidence type="ECO:0000313" key="4">
    <source>
        <dbReference type="EMBL" id="CAD8886556.1"/>
    </source>
</evidence>
<dbReference type="CDD" id="cd19941">
    <property type="entry name" value="TIL"/>
    <property type="match status" value="1"/>
</dbReference>
<dbReference type="SMART" id="SM00181">
    <property type="entry name" value="EGF"/>
    <property type="match status" value="3"/>
</dbReference>
<feature type="domain" description="EGF-like" evidence="3">
    <location>
        <begin position="827"/>
        <end position="864"/>
    </location>
</feature>
<evidence type="ECO:0000256" key="1">
    <source>
        <dbReference type="ARBA" id="ARBA00022729"/>
    </source>
</evidence>
<keyword evidence="1" id="KW-0732">Signal</keyword>
<organism evidence="4">
    <name type="scientific">Corethron hystrix</name>
    <dbReference type="NCBI Taxonomy" id="216773"/>
    <lineage>
        <taxon>Eukaryota</taxon>
        <taxon>Sar</taxon>
        <taxon>Stramenopiles</taxon>
        <taxon>Ochrophyta</taxon>
        <taxon>Bacillariophyta</taxon>
        <taxon>Coscinodiscophyceae</taxon>
        <taxon>Corethrophycidae</taxon>
        <taxon>Corethrales</taxon>
        <taxon>Corethraceae</taxon>
        <taxon>Corethron</taxon>
    </lineage>
</organism>
<keyword evidence="2" id="KW-0245">EGF-like domain</keyword>
<feature type="disulfide bond" evidence="2">
    <location>
        <begin position="854"/>
        <end position="863"/>
    </location>
</feature>
<evidence type="ECO:0000256" key="2">
    <source>
        <dbReference type="PROSITE-ProRule" id="PRU00076"/>
    </source>
</evidence>
<dbReference type="Gene3D" id="2.10.25.10">
    <property type="entry name" value="Laminin"/>
    <property type="match status" value="2"/>
</dbReference>
<dbReference type="EMBL" id="HBFR01018932">
    <property type="protein sequence ID" value="CAD8886556.1"/>
    <property type="molecule type" value="Transcribed_RNA"/>
</dbReference>
<gene>
    <name evidence="4" type="ORF">CHYS00102_LOCUS13754</name>
</gene>
<proteinExistence type="predicted"/>